<dbReference type="AlphaFoldDB" id="A0AAJ0G754"/>
<reference evidence="1" key="1">
    <citation type="submission" date="2023-04" db="EMBL/GenBank/DDBJ databases">
        <title>Black Yeasts Isolated from many extreme environments.</title>
        <authorList>
            <person name="Coleine C."/>
            <person name="Stajich J.E."/>
            <person name="Selbmann L."/>
        </authorList>
    </citation>
    <scope>NUCLEOTIDE SEQUENCE</scope>
    <source>
        <strain evidence="1">CCFEE 5312</strain>
    </source>
</reference>
<comment type="caution">
    <text evidence="1">The sequence shown here is derived from an EMBL/GenBank/DDBJ whole genome shotgun (WGS) entry which is preliminary data.</text>
</comment>
<protein>
    <submittedName>
        <fullName evidence="1">Uncharacterized protein</fullName>
    </submittedName>
</protein>
<evidence type="ECO:0000313" key="2">
    <source>
        <dbReference type="Proteomes" id="UP001271007"/>
    </source>
</evidence>
<gene>
    <name evidence="1" type="ORF">LTR09_012001</name>
</gene>
<proteinExistence type="predicted"/>
<organism evidence="1 2">
    <name type="scientific">Extremus antarcticus</name>
    <dbReference type="NCBI Taxonomy" id="702011"/>
    <lineage>
        <taxon>Eukaryota</taxon>
        <taxon>Fungi</taxon>
        <taxon>Dikarya</taxon>
        <taxon>Ascomycota</taxon>
        <taxon>Pezizomycotina</taxon>
        <taxon>Dothideomycetes</taxon>
        <taxon>Dothideomycetidae</taxon>
        <taxon>Mycosphaerellales</taxon>
        <taxon>Extremaceae</taxon>
        <taxon>Extremus</taxon>
    </lineage>
</organism>
<name>A0AAJ0G754_9PEZI</name>
<dbReference type="Proteomes" id="UP001271007">
    <property type="component" value="Unassembled WGS sequence"/>
</dbReference>
<accession>A0AAJ0G754</accession>
<sequence>MSPSPEANLATGSVRRATNALTATEANSSAVSDWIRITKCATVSRYASSSPMDSRRAVMSMGLVVIDQAVGWLVHVGVRPEDI</sequence>
<dbReference type="EMBL" id="JAWDJX010000089">
    <property type="protein sequence ID" value="KAK3046512.1"/>
    <property type="molecule type" value="Genomic_DNA"/>
</dbReference>
<keyword evidence="2" id="KW-1185">Reference proteome</keyword>
<evidence type="ECO:0000313" key="1">
    <source>
        <dbReference type="EMBL" id="KAK3046512.1"/>
    </source>
</evidence>